<organism evidence="8 9">
    <name type="scientific">Motiliproteus coralliicola</name>
    <dbReference type="NCBI Taxonomy" id="2283196"/>
    <lineage>
        <taxon>Bacteria</taxon>
        <taxon>Pseudomonadati</taxon>
        <taxon>Pseudomonadota</taxon>
        <taxon>Gammaproteobacteria</taxon>
        <taxon>Oceanospirillales</taxon>
        <taxon>Oceanospirillaceae</taxon>
        <taxon>Motiliproteus</taxon>
    </lineage>
</organism>
<dbReference type="GO" id="GO:0003755">
    <property type="term" value="F:peptidyl-prolyl cis-trans isomerase activity"/>
    <property type="evidence" value="ECO:0007669"/>
    <property type="project" value="UniProtKB-UniRule"/>
</dbReference>
<sequence>MSAVTVGPGTRVSLHFTIEMEDGQVVDSTREKSPASFEFGDGNLLPGFEKALEGLSAKEQARLRIAPEQGFGMPNPNNVQRFSVNDFNEMELEPGLMISFADPSGELPGVVQSIEGDKVMVDFNHPLAGRMLFFDVEILSVELI</sequence>
<evidence type="ECO:0000256" key="4">
    <source>
        <dbReference type="ARBA" id="ARBA00023235"/>
    </source>
</evidence>
<proteinExistence type="inferred from homology"/>
<accession>A0A369WCS1</accession>
<keyword evidence="4 5" id="KW-0413">Isomerase</keyword>
<dbReference type="Pfam" id="PF00254">
    <property type="entry name" value="FKBP_C"/>
    <property type="match status" value="1"/>
</dbReference>
<dbReference type="InterPro" id="IPR001179">
    <property type="entry name" value="PPIase_FKBP_dom"/>
</dbReference>
<dbReference type="PANTHER" id="PTHR47861">
    <property type="entry name" value="FKBP-TYPE PEPTIDYL-PROLYL CIS-TRANS ISOMERASE SLYD"/>
    <property type="match status" value="1"/>
</dbReference>
<dbReference type="EC" id="5.2.1.8" evidence="6"/>
<dbReference type="PANTHER" id="PTHR47861:SF4">
    <property type="entry name" value="FKBP-TYPE 16 KDA PEPTIDYL-PROLYL CIS-TRANS ISOMERASE"/>
    <property type="match status" value="1"/>
</dbReference>
<evidence type="ECO:0000313" key="8">
    <source>
        <dbReference type="EMBL" id="RDE18494.1"/>
    </source>
</evidence>
<comment type="catalytic activity">
    <reaction evidence="1 5 6">
        <text>[protein]-peptidylproline (omega=180) = [protein]-peptidylproline (omega=0)</text>
        <dbReference type="Rhea" id="RHEA:16237"/>
        <dbReference type="Rhea" id="RHEA-COMP:10747"/>
        <dbReference type="Rhea" id="RHEA-COMP:10748"/>
        <dbReference type="ChEBI" id="CHEBI:83833"/>
        <dbReference type="ChEBI" id="CHEBI:83834"/>
        <dbReference type="EC" id="5.2.1.8"/>
    </reaction>
</comment>
<feature type="domain" description="PPIase FKBP-type" evidence="7">
    <location>
        <begin position="9"/>
        <end position="72"/>
    </location>
</feature>
<dbReference type="Proteomes" id="UP000253769">
    <property type="component" value="Unassembled WGS sequence"/>
</dbReference>
<dbReference type="PROSITE" id="PS50059">
    <property type="entry name" value="FKBP_PPIASE"/>
    <property type="match status" value="1"/>
</dbReference>
<dbReference type="OrthoDB" id="9808891at2"/>
<keyword evidence="3 5" id="KW-0697">Rotamase</keyword>
<reference evidence="8 9" key="1">
    <citation type="submission" date="2018-07" db="EMBL/GenBank/DDBJ databases">
        <title>Motiliproteus coralliicola sp. nov., a bacterium isolated from Coral.</title>
        <authorList>
            <person name="Wang G."/>
        </authorList>
    </citation>
    <scope>NUCLEOTIDE SEQUENCE [LARGE SCALE GENOMIC DNA]</scope>
    <source>
        <strain evidence="8 9">C34</strain>
    </source>
</reference>
<keyword evidence="9" id="KW-1185">Reference proteome</keyword>
<evidence type="ECO:0000256" key="3">
    <source>
        <dbReference type="ARBA" id="ARBA00023110"/>
    </source>
</evidence>
<protein>
    <recommendedName>
        <fullName evidence="6">Peptidyl-prolyl cis-trans isomerase</fullName>
        <ecNumber evidence="6">5.2.1.8</ecNumber>
    </recommendedName>
</protein>
<name>A0A369WCS1_9GAMM</name>
<dbReference type="SUPFAM" id="SSF54534">
    <property type="entry name" value="FKBP-like"/>
    <property type="match status" value="1"/>
</dbReference>
<dbReference type="Gene3D" id="2.40.10.330">
    <property type="match status" value="1"/>
</dbReference>
<evidence type="ECO:0000313" key="9">
    <source>
        <dbReference type="Proteomes" id="UP000253769"/>
    </source>
</evidence>
<comment type="caution">
    <text evidence="8">The sequence shown here is derived from an EMBL/GenBank/DDBJ whole genome shotgun (WGS) entry which is preliminary data.</text>
</comment>
<evidence type="ECO:0000256" key="6">
    <source>
        <dbReference type="RuleBase" id="RU003915"/>
    </source>
</evidence>
<dbReference type="InterPro" id="IPR046357">
    <property type="entry name" value="PPIase_dom_sf"/>
</dbReference>
<dbReference type="EMBL" id="QQOH01000005">
    <property type="protein sequence ID" value="RDE18494.1"/>
    <property type="molecule type" value="Genomic_DNA"/>
</dbReference>
<evidence type="ECO:0000256" key="1">
    <source>
        <dbReference type="ARBA" id="ARBA00000971"/>
    </source>
</evidence>
<gene>
    <name evidence="8" type="ORF">DV711_17770</name>
</gene>
<dbReference type="InterPro" id="IPR048261">
    <property type="entry name" value="SlpA/SlyD-like_ins_sf"/>
</dbReference>
<dbReference type="RefSeq" id="WP_114697072.1">
    <property type="nucleotide sequence ID" value="NZ_QQOH01000005.1"/>
</dbReference>
<dbReference type="Gene3D" id="3.10.50.40">
    <property type="match status" value="1"/>
</dbReference>
<evidence type="ECO:0000259" key="7">
    <source>
        <dbReference type="PROSITE" id="PS50059"/>
    </source>
</evidence>
<evidence type="ECO:0000256" key="2">
    <source>
        <dbReference type="ARBA" id="ARBA00006577"/>
    </source>
</evidence>
<comment type="similarity">
    <text evidence="2 6">Belongs to the FKBP-type PPIase family.</text>
</comment>
<evidence type="ECO:0000256" key="5">
    <source>
        <dbReference type="PROSITE-ProRule" id="PRU00277"/>
    </source>
</evidence>
<dbReference type="AlphaFoldDB" id="A0A369WCS1"/>